<gene>
    <name evidence="4" type="ORF">SLEP1_g53815</name>
</gene>
<evidence type="ECO:0000313" key="5">
    <source>
        <dbReference type="Proteomes" id="UP001054252"/>
    </source>
</evidence>
<feature type="compositionally biased region" description="Basic residues" evidence="2">
    <location>
        <begin position="412"/>
        <end position="423"/>
    </location>
</feature>
<dbReference type="Gene3D" id="2.40.70.10">
    <property type="entry name" value="Acid Proteases"/>
    <property type="match status" value="1"/>
</dbReference>
<feature type="compositionally biased region" description="Basic and acidic residues" evidence="2">
    <location>
        <begin position="10"/>
        <end position="23"/>
    </location>
</feature>
<dbReference type="EMBL" id="BPVZ01000217">
    <property type="protein sequence ID" value="GKV46854.1"/>
    <property type="molecule type" value="Genomic_DNA"/>
</dbReference>
<evidence type="ECO:0000313" key="4">
    <source>
        <dbReference type="EMBL" id="GKV46854.1"/>
    </source>
</evidence>
<organism evidence="4 5">
    <name type="scientific">Rubroshorea leprosula</name>
    <dbReference type="NCBI Taxonomy" id="152421"/>
    <lineage>
        <taxon>Eukaryota</taxon>
        <taxon>Viridiplantae</taxon>
        <taxon>Streptophyta</taxon>
        <taxon>Embryophyta</taxon>
        <taxon>Tracheophyta</taxon>
        <taxon>Spermatophyta</taxon>
        <taxon>Magnoliopsida</taxon>
        <taxon>eudicotyledons</taxon>
        <taxon>Gunneridae</taxon>
        <taxon>Pentapetalae</taxon>
        <taxon>rosids</taxon>
        <taxon>malvids</taxon>
        <taxon>Malvales</taxon>
        <taxon>Dipterocarpaceae</taxon>
        <taxon>Rubroshorea</taxon>
    </lineage>
</organism>
<dbReference type="PROSITE" id="PS50175">
    <property type="entry name" value="ASP_PROT_RETROV"/>
    <property type="match status" value="1"/>
</dbReference>
<feature type="region of interest" description="Disordered" evidence="2">
    <location>
        <begin position="104"/>
        <end position="137"/>
    </location>
</feature>
<protein>
    <recommendedName>
        <fullName evidence="3">Peptidase A2 domain-containing protein</fullName>
    </recommendedName>
</protein>
<comment type="caution">
    <text evidence="4">The sequence shown here is derived from an EMBL/GenBank/DDBJ whole genome shotgun (WGS) entry which is preliminary data.</text>
</comment>
<dbReference type="InterPro" id="IPR021109">
    <property type="entry name" value="Peptidase_aspartic_dom_sf"/>
</dbReference>
<sequence length="441" mass="47505">MASKGVEASDIPKEERGRRETRGGARWKRRSRAVSPASQDVTTAFEGRLAKRGLATGDVHEQLVTLNSEEDGGGTVEPLEGKLQGAFDSFMANISRAVEELQGSLASRGGRDKPHRTSNPCGGMETSRDGSGERPKRKQGCFLCGGPHWMRECPQWNKLNAIISALGEEPQARELRLGAMTVFNSIVAQKASGGDAKANGAAETSLGKTYKYVSVEIKGQSVPALLDSGADQSLIVASSTGELGLPCTKEHGWVKVVDQPSQPIHSVARGVPVQIGSWSGEIDLHVVPMKDFKMVLGRDFINRMLPFTFTRDGRILFEDGAETRPDSGVQAREGSGHGIVRTRLAAEARWGRGTDLQQLAKKIEALDTSSLDEGVKGFGGGECHGARVRGPKSRPSWHGAAATTPMGARAGARTRARARRGRHGVTVETRRRMWEQPRASI</sequence>
<keyword evidence="1" id="KW-0378">Hydrolase</keyword>
<feature type="region of interest" description="Disordered" evidence="2">
    <location>
        <begin position="382"/>
        <end position="426"/>
    </location>
</feature>
<accession>A0AAV5MCV7</accession>
<proteinExistence type="predicted"/>
<feature type="compositionally biased region" description="Low complexity" evidence="2">
    <location>
        <begin position="399"/>
        <end position="411"/>
    </location>
</feature>
<dbReference type="Proteomes" id="UP001054252">
    <property type="component" value="Unassembled WGS sequence"/>
</dbReference>
<dbReference type="CDD" id="cd00303">
    <property type="entry name" value="retropepsin_like"/>
    <property type="match status" value="1"/>
</dbReference>
<evidence type="ECO:0000256" key="1">
    <source>
        <dbReference type="ARBA" id="ARBA00022801"/>
    </source>
</evidence>
<feature type="domain" description="Peptidase A2" evidence="3">
    <location>
        <begin position="222"/>
        <end position="235"/>
    </location>
</feature>
<dbReference type="SUPFAM" id="SSF50630">
    <property type="entry name" value="Acid proteases"/>
    <property type="match status" value="1"/>
</dbReference>
<dbReference type="AlphaFoldDB" id="A0AAV5MCV7"/>
<keyword evidence="5" id="KW-1185">Reference proteome</keyword>
<evidence type="ECO:0000259" key="3">
    <source>
        <dbReference type="PROSITE" id="PS50175"/>
    </source>
</evidence>
<name>A0AAV5MCV7_9ROSI</name>
<evidence type="ECO:0000256" key="2">
    <source>
        <dbReference type="SAM" id="MobiDB-lite"/>
    </source>
</evidence>
<dbReference type="GO" id="GO:0004190">
    <property type="term" value="F:aspartic-type endopeptidase activity"/>
    <property type="evidence" value="ECO:0007669"/>
    <property type="project" value="InterPro"/>
</dbReference>
<dbReference type="InterPro" id="IPR001995">
    <property type="entry name" value="Peptidase_A2_cat"/>
</dbReference>
<dbReference type="Pfam" id="PF13975">
    <property type="entry name" value="gag-asp_proteas"/>
    <property type="match status" value="1"/>
</dbReference>
<feature type="region of interest" description="Disordered" evidence="2">
    <location>
        <begin position="1"/>
        <end position="39"/>
    </location>
</feature>
<reference evidence="4 5" key="1">
    <citation type="journal article" date="2021" name="Commun. Biol.">
        <title>The genome of Shorea leprosula (Dipterocarpaceae) highlights the ecological relevance of drought in aseasonal tropical rainforests.</title>
        <authorList>
            <person name="Ng K.K.S."/>
            <person name="Kobayashi M.J."/>
            <person name="Fawcett J.A."/>
            <person name="Hatakeyama M."/>
            <person name="Paape T."/>
            <person name="Ng C.H."/>
            <person name="Ang C.C."/>
            <person name="Tnah L.H."/>
            <person name="Lee C.T."/>
            <person name="Nishiyama T."/>
            <person name="Sese J."/>
            <person name="O'Brien M.J."/>
            <person name="Copetti D."/>
            <person name="Mohd Noor M.I."/>
            <person name="Ong R.C."/>
            <person name="Putra M."/>
            <person name="Sireger I.Z."/>
            <person name="Indrioko S."/>
            <person name="Kosugi Y."/>
            <person name="Izuno A."/>
            <person name="Isagi Y."/>
            <person name="Lee S.L."/>
            <person name="Shimizu K.K."/>
        </authorList>
    </citation>
    <scope>NUCLEOTIDE SEQUENCE [LARGE SCALE GENOMIC DNA]</scope>
    <source>
        <strain evidence="4">214</strain>
    </source>
</reference>
<dbReference type="GO" id="GO:0006508">
    <property type="term" value="P:proteolysis"/>
    <property type="evidence" value="ECO:0007669"/>
    <property type="project" value="InterPro"/>
</dbReference>